<keyword evidence="3" id="KW-1185">Reference proteome</keyword>
<feature type="signal peptide" evidence="1">
    <location>
        <begin position="1"/>
        <end position="25"/>
    </location>
</feature>
<feature type="chain" id="PRO_5013347057" description="DUF2066 domain-containing protein" evidence="1">
    <location>
        <begin position="26"/>
        <end position="245"/>
    </location>
</feature>
<comment type="caution">
    <text evidence="2">The sequence shown here is derived from an EMBL/GenBank/DDBJ whole genome shotgun (WGS) entry which is preliminary data.</text>
</comment>
<reference evidence="3" key="1">
    <citation type="submission" date="2017-05" db="EMBL/GenBank/DDBJ databases">
        <authorList>
            <person name="Macchi M."/>
            <person name="Festa S."/>
            <person name="Coppotelli B.M."/>
            <person name="Morelli I.S."/>
        </authorList>
    </citation>
    <scope>NUCLEOTIDE SEQUENCE [LARGE SCALE GENOMIC DNA]</scope>
    <source>
        <strain evidence="3">I</strain>
    </source>
</reference>
<evidence type="ECO:0000256" key="1">
    <source>
        <dbReference type="SAM" id="SignalP"/>
    </source>
</evidence>
<organism evidence="2 3">
    <name type="scientific">Inquilinus limosus</name>
    <dbReference type="NCBI Taxonomy" id="171674"/>
    <lineage>
        <taxon>Bacteria</taxon>
        <taxon>Pseudomonadati</taxon>
        <taxon>Pseudomonadota</taxon>
        <taxon>Alphaproteobacteria</taxon>
        <taxon>Rhodospirillales</taxon>
        <taxon>Rhodospirillaceae</taxon>
        <taxon>Inquilinus</taxon>
    </lineage>
</organism>
<proteinExistence type="predicted"/>
<sequence length="245" mass="24885">MMLRIGSTLALAAALLCAGLVPVRAQTSGGAPIAGSASGYSVDNVAVEATAANATEARTKAFAQGPRKALQQLLQQIGADPARASRMSDGDVERLVQSFQVKSEQASPGHYAATLAYTFRSSGVQQLLAGASAAPPVTATLPPGAAPGTLPGTLPQPGAVPGFAARGSVTVTVPIAAPADWYDVQGRLTRLGGVVTSSLVSLTSRQAVLELHFPGDQTQLNQILSQQGLTVQQGAQALELHRTGG</sequence>
<dbReference type="STRING" id="1122125.GCA_000423185_06512"/>
<evidence type="ECO:0000313" key="2">
    <source>
        <dbReference type="EMBL" id="OWJ67123.1"/>
    </source>
</evidence>
<name>A0A211ZPB8_9PROT</name>
<accession>A0A211ZPB8</accession>
<dbReference type="AlphaFoldDB" id="A0A211ZPB8"/>
<dbReference type="EMBL" id="NHON01000016">
    <property type="protein sequence ID" value="OWJ67123.1"/>
    <property type="molecule type" value="Genomic_DNA"/>
</dbReference>
<dbReference type="Proteomes" id="UP000196655">
    <property type="component" value="Unassembled WGS sequence"/>
</dbReference>
<evidence type="ECO:0000313" key="3">
    <source>
        <dbReference type="Proteomes" id="UP000196655"/>
    </source>
</evidence>
<protein>
    <recommendedName>
        <fullName evidence="4">DUF2066 domain-containing protein</fullName>
    </recommendedName>
</protein>
<evidence type="ECO:0008006" key="4">
    <source>
        <dbReference type="Google" id="ProtNLM"/>
    </source>
</evidence>
<dbReference type="RefSeq" id="WP_088151129.1">
    <property type="nucleotide sequence ID" value="NZ_NHON01000016.1"/>
</dbReference>
<gene>
    <name evidence="2" type="ORF">BWR60_11340</name>
</gene>
<dbReference type="OrthoDB" id="7928976at2"/>
<keyword evidence="1" id="KW-0732">Signal</keyword>